<keyword evidence="1" id="KW-0805">Transcription regulation</keyword>
<evidence type="ECO:0000256" key="1">
    <source>
        <dbReference type="ARBA" id="ARBA00023015"/>
    </source>
</evidence>
<accession>A0A553ZMJ1</accession>
<dbReference type="PROSITE" id="PS51078">
    <property type="entry name" value="ICLR_ED"/>
    <property type="match status" value="1"/>
</dbReference>
<dbReference type="EMBL" id="VKLS01000064">
    <property type="protein sequence ID" value="TSB42699.1"/>
    <property type="molecule type" value="Genomic_DNA"/>
</dbReference>
<keyword evidence="6" id="KW-1185">Reference proteome</keyword>
<evidence type="ECO:0000259" key="4">
    <source>
        <dbReference type="PROSITE" id="PS51078"/>
    </source>
</evidence>
<dbReference type="Pfam" id="PF01614">
    <property type="entry name" value="IclR_C"/>
    <property type="match status" value="1"/>
</dbReference>
<dbReference type="GO" id="GO:0003677">
    <property type="term" value="F:DNA binding"/>
    <property type="evidence" value="ECO:0007669"/>
    <property type="project" value="UniProtKB-KW"/>
</dbReference>
<dbReference type="InterPro" id="IPR014757">
    <property type="entry name" value="Tscrpt_reg_IclR_C"/>
</dbReference>
<evidence type="ECO:0000256" key="3">
    <source>
        <dbReference type="ARBA" id="ARBA00023163"/>
    </source>
</evidence>
<evidence type="ECO:0000256" key="2">
    <source>
        <dbReference type="ARBA" id="ARBA00023125"/>
    </source>
</evidence>
<comment type="caution">
    <text evidence="5">The sequence shown here is derived from an EMBL/GenBank/DDBJ whole genome shotgun (WGS) entry which is preliminary data.</text>
</comment>
<dbReference type="AlphaFoldDB" id="A0A553ZMJ1"/>
<dbReference type="InterPro" id="IPR050707">
    <property type="entry name" value="HTH_MetabolicPath_Reg"/>
</dbReference>
<dbReference type="OrthoDB" id="5242615at2"/>
<dbReference type="Proteomes" id="UP000320888">
    <property type="component" value="Unassembled WGS sequence"/>
</dbReference>
<dbReference type="GO" id="GO:0045892">
    <property type="term" value="P:negative regulation of DNA-templated transcription"/>
    <property type="evidence" value="ECO:0007669"/>
    <property type="project" value="TreeGrafter"/>
</dbReference>
<dbReference type="Gene3D" id="1.10.10.10">
    <property type="entry name" value="Winged helix-like DNA-binding domain superfamily/Winged helix DNA-binding domain"/>
    <property type="match status" value="1"/>
</dbReference>
<dbReference type="Gene3D" id="3.30.450.40">
    <property type="match status" value="1"/>
</dbReference>
<proteinExistence type="predicted"/>
<keyword evidence="2" id="KW-0238">DNA-binding</keyword>
<reference evidence="5 6" key="1">
    <citation type="submission" date="2019-07" db="EMBL/GenBank/DDBJ databases">
        <title>Draft genome for Streptomyces benahoarensis MZ03-48.</title>
        <authorList>
            <person name="Gonzalez-Pimentel J.L."/>
        </authorList>
    </citation>
    <scope>NUCLEOTIDE SEQUENCE [LARGE SCALE GENOMIC DNA]</scope>
    <source>
        <strain evidence="5 6">MZ03-48</strain>
    </source>
</reference>
<gene>
    <name evidence="5" type="ORF">FNZ23_08460</name>
</gene>
<evidence type="ECO:0000313" key="6">
    <source>
        <dbReference type="Proteomes" id="UP000320888"/>
    </source>
</evidence>
<dbReference type="PANTHER" id="PTHR30136">
    <property type="entry name" value="HELIX-TURN-HELIX TRANSCRIPTIONAL REGULATOR, ICLR FAMILY"/>
    <property type="match status" value="1"/>
</dbReference>
<dbReference type="SUPFAM" id="SSF55781">
    <property type="entry name" value="GAF domain-like"/>
    <property type="match status" value="1"/>
</dbReference>
<sequence>MTSRKTAQGPGHRTGAILVALAEQTTVTAQDLSRCTAIPISAVYRHLNHLVQLGLVSPTRTRGRYCAGSLAVQMAENYRRETLSGGEVKRRLTRLAADTQELAALLVPSGHHVLCVEAAEGSRVIKCSFSPGLTKPLTFGASAQAILAHLPDERVAAVSEAHRLTAERVVALQLELKRVRGRGYAVSTGAVDEGVWGVSVPVFDRLGQVTGTVSTMAPEFRVRRNHQTLLTLTHAAAQDISRFDELQS</sequence>
<dbReference type="InterPro" id="IPR005471">
    <property type="entry name" value="Tscrpt_reg_IclR_N"/>
</dbReference>
<dbReference type="PANTHER" id="PTHR30136:SF24">
    <property type="entry name" value="HTH-TYPE TRANSCRIPTIONAL REPRESSOR ALLR"/>
    <property type="match status" value="1"/>
</dbReference>
<keyword evidence="3" id="KW-0804">Transcription</keyword>
<dbReference type="InterPro" id="IPR036388">
    <property type="entry name" value="WH-like_DNA-bd_sf"/>
</dbReference>
<evidence type="ECO:0000313" key="5">
    <source>
        <dbReference type="EMBL" id="TSB42699.1"/>
    </source>
</evidence>
<protein>
    <submittedName>
        <fullName evidence="5">IclR family transcriptional regulator</fullName>
    </submittedName>
</protein>
<dbReference type="RefSeq" id="WP_143943547.1">
    <property type="nucleotide sequence ID" value="NZ_VKLS01000064.1"/>
</dbReference>
<dbReference type="InterPro" id="IPR036390">
    <property type="entry name" value="WH_DNA-bd_sf"/>
</dbReference>
<dbReference type="Pfam" id="PF09339">
    <property type="entry name" value="HTH_IclR"/>
    <property type="match status" value="1"/>
</dbReference>
<dbReference type="InterPro" id="IPR029016">
    <property type="entry name" value="GAF-like_dom_sf"/>
</dbReference>
<dbReference type="GO" id="GO:0003700">
    <property type="term" value="F:DNA-binding transcription factor activity"/>
    <property type="evidence" value="ECO:0007669"/>
    <property type="project" value="TreeGrafter"/>
</dbReference>
<dbReference type="SUPFAM" id="SSF46785">
    <property type="entry name" value="Winged helix' DNA-binding domain"/>
    <property type="match status" value="1"/>
</dbReference>
<organism evidence="5 6">
    <name type="scientific">Streptomyces benahoarensis</name>
    <dbReference type="NCBI Taxonomy" id="2595054"/>
    <lineage>
        <taxon>Bacteria</taxon>
        <taxon>Bacillati</taxon>
        <taxon>Actinomycetota</taxon>
        <taxon>Actinomycetes</taxon>
        <taxon>Kitasatosporales</taxon>
        <taxon>Streptomycetaceae</taxon>
        <taxon>Streptomyces</taxon>
    </lineage>
</organism>
<feature type="domain" description="IclR-ED" evidence="4">
    <location>
        <begin position="70"/>
        <end position="248"/>
    </location>
</feature>
<name>A0A553ZMJ1_9ACTN</name>